<reference evidence="3 4" key="1">
    <citation type="journal article" date="2023" name="Plants (Basel)">
        <title>Bridging the Gap: Combining Genomics and Transcriptomics Approaches to Understand Stylosanthes scabra, an Orphan Legume from the Brazilian Caatinga.</title>
        <authorList>
            <person name="Ferreira-Neto J.R.C."/>
            <person name="da Silva M.D."/>
            <person name="Binneck E."/>
            <person name="de Melo N.F."/>
            <person name="da Silva R.H."/>
            <person name="de Melo A.L.T.M."/>
            <person name="Pandolfi V."/>
            <person name="Bustamante F.O."/>
            <person name="Brasileiro-Vidal A.C."/>
            <person name="Benko-Iseppon A.M."/>
        </authorList>
    </citation>
    <scope>NUCLEOTIDE SEQUENCE [LARGE SCALE GENOMIC DNA]</scope>
    <source>
        <tissue evidence="3">Leaves</tissue>
    </source>
</reference>
<evidence type="ECO:0000313" key="4">
    <source>
        <dbReference type="Proteomes" id="UP001341840"/>
    </source>
</evidence>
<keyword evidence="2" id="KW-1133">Transmembrane helix</keyword>
<organism evidence="3 4">
    <name type="scientific">Stylosanthes scabra</name>
    <dbReference type="NCBI Taxonomy" id="79078"/>
    <lineage>
        <taxon>Eukaryota</taxon>
        <taxon>Viridiplantae</taxon>
        <taxon>Streptophyta</taxon>
        <taxon>Embryophyta</taxon>
        <taxon>Tracheophyta</taxon>
        <taxon>Spermatophyta</taxon>
        <taxon>Magnoliopsida</taxon>
        <taxon>eudicotyledons</taxon>
        <taxon>Gunneridae</taxon>
        <taxon>Pentapetalae</taxon>
        <taxon>rosids</taxon>
        <taxon>fabids</taxon>
        <taxon>Fabales</taxon>
        <taxon>Fabaceae</taxon>
        <taxon>Papilionoideae</taxon>
        <taxon>50 kb inversion clade</taxon>
        <taxon>dalbergioids sensu lato</taxon>
        <taxon>Dalbergieae</taxon>
        <taxon>Pterocarpus clade</taxon>
        <taxon>Stylosanthes</taxon>
    </lineage>
</organism>
<keyword evidence="2" id="KW-0812">Transmembrane</keyword>
<dbReference type="Proteomes" id="UP001341840">
    <property type="component" value="Unassembled WGS sequence"/>
</dbReference>
<feature type="region of interest" description="Disordered" evidence="1">
    <location>
        <begin position="105"/>
        <end position="125"/>
    </location>
</feature>
<gene>
    <name evidence="3" type="ORF">PIB30_045563</name>
</gene>
<feature type="compositionally biased region" description="Basic and acidic residues" evidence="1">
    <location>
        <begin position="45"/>
        <end position="54"/>
    </location>
</feature>
<name>A0ABU6XDV5_9FABA</name>
<sequence length="143" mass="16402">MAVPVGWLGFNPHSNSSSTVSLCARFSLLCRRFGSSPPSLSPSSLRRESNEHRPISRSRRTRRQRRQKLIVFLIRVVLAATFQPVFAPLLDALVRHRRRRRCLRLDVTSRTSKDSSPTATPRARMRLQKVPARPCLISLQKFQ</sequence>
<feature type="region of interest" description="Disordered" evidence="1">
    <location>
        <begin position="35"/>
        <end position="63"/>
    </location>
</feature>
<proteinExistence type="predicted"/>
<feature type="compositionally biased region" description="Low complexity" evidence="1">
    <location>
        <begin position="35"/>
        <end position="44"/>
    </location>
</feature>
<keyword evidence="2" id="KW-0472">Membrane</keyword>
<evidence type="ECO:0000313" key="3">
    <source>
        <dbReference type="EMBL" id="MED6196231.1"/>
    </source>
</evidence>
<accession>A0ABU6XDV5</accession>
<keyword evidence="4" id="KW-1185">Reference proteome</keyword>
<feature type="compositionally biased region" description="Polar residues" evidence="1">
    <location>
        <begin position="108"/>
        <end position="119"/>
    </location>
</feature>
<evidence type="ECO:0000256" key="2">
    <source>
        <dbReference type="SAM" id="Phobius"/>
    </source>
</evidence>
<feature type="transmembrane region" description="Helical" evidence="2">
    <location>
        <begin position="69"/>
        <end position="90"/>
    </location>
</feature>
<evidence type="ECO:0000256" key="1">
    <source>
        <dbReference type="SAM" id="MobiDB-lite"/>
    </source>
</evidence>
<comment type="caution">
    <text evidence="3">The sequence shown here is derived from an EMBL/GenBank/DDBJ whole genome shotgun (WGS) entry which is preliminary data.</text>
</comment>
<protein>
    <submittedName>
        <fullName evidence="3">Uncharacterized protein</fullName>
    </submittedName>
</protein>
<dbReference type="EMBL" id="JASCZI010211727">
    <property type="protein sequence ID" value="MED6196231.1"/>
    <property type="molecule type" value="Genomic_DNA"/>
</dbReference>